<name>A0A0D8Y5R1_DICVI</name>
<evidence type="ECO:0000256" key="2">
    <source>
        <dbReference type="ARBA" id="ARBA00022737"/>
    </source>
</evidence>
<evidence type="ECO:0000256" key="3">
    <source>
        <dbReference type="ARBA" id="ARBA00022946"/>
    </source>
</evidence>
<dbReference type="OrthoDB" id="185373at2759"/>
<dbReference type="GO" id="GO:0043024">
    <property type="term" value="F:ribosomal small subunit binding"/>
    <property type="evidence" value="ECO:0007669"/>
    <property type="project" value="InterPro"/>
</dbReference>
<dbReference type="Proteomes" id="UP000053766">
    <property type="component" value="Unassembled WGS sequence"/>
</dbReference>
<keyword evidence="2" id="KW-0677">Repeat</keyword>
<dbReference type="Pfam" id="PF22330">
    <property type="entry name" value="Rib_mS39_PPR"/>
    <property type="match status" value="1"/>
</dbReference>
<evidence type="ECO:0000313" key="5">
    <source>
        <dbReference type="EMBL" id="KJH49906.1"/>
    </source>
</evidence>
<dbReference type="PANTHER" id="PTHR16276:SF1">
    <property type="entry name" value="SMALL RIBOSOMAL SUBUNIT PROTEIN MS39"/>
    <property type="match status" value="1"/>
</dbReference>
<evidence type="ECO:0000256" key="4">
    <source>
        <dbReference type="ARBA" id="ARBA00023128"/>
    </source>
</evidence>
<sequence length="710" mass="80650">MMRIQARAIGLSIRICSTEAAHSSNVTRVVIPPAIKRGPIDMLTALSETVGVDTTAPHFGFIDDPAMIPSTAAAKKNYYLAKARAFCHHTFEMGKRAARSLAEEWPTLFAFDRDDPYLPAFRPQKPADPLQVLPSEENLLSMIDKREVQDAVMLYERLRSEKVEISQATQMELFKLVTYYNGRNVPFSEWEMWHGLRICGEDEPNKWTMDGIAELLFASLPCTPETVSIYIAGLIKFATPESISKAKNLQQEFSSATLFCEAYEALISISSWDESQVLLKEMVEKKLMPSINTWISVFLAAKKIDNVSQRLTAFEKAVGEMTAVGVAPSLCCYQIIFSGFLDYLSSSELKEKGKEYNAILGTGMSWILEVLEELENLPLIEPSSTQDHLFFLNAMALIYWGTGMSWILEVLEELENLPLIEPSSTQDHLFFLNAMALIYCAGNLEIAERLVKLYESPINKVKMPALTAEGLFYNRYLLLFIEQTTSMEEVEKKYKELVPRLVGVSRQLTMVIADKLKKLPHWSLLLRLIEDGICARQTVDFRVSQIFRDLLIGVNYQTLSVEHREEYAAIINRLVSIWTEFSRFTDEKHKRMQLKFSPSVISDCAVLLNRIGDSTKAYELLEMLLNPESSEGEEATVLSTGYARPSAMLELFEDALRERHLFKAATCLEIMSNSMTRNKLESLVQKIQDRCQLTEDQSRILTGFVRLRPQ</sequence>
<dbReference type="GO" id="GO:0032543">
    <property type="term" value="P:mitochondrial translation"/>
    <property type="evidence" value="ECO:0007669"/>
    <property type="project" value="InterPro"/>
</dbReference>
<reference evidence="6" key="2">
    <citation type="journal article" date="2016" name="Sci. Rep.">
        <title>Dictyocaulus viviparus genome, variome and transcriptome elucidate lungworm biology and support future intervention.</title>
        <authorList>
            <person name="McNulty S.N."/>
            <person name="Strube C."/>
            <person name="Rosa B.A."/>
            <person name="Martin J.C."/>
            <person name="Tyagi R."/>
            <person name="Choi Y.J."/>
            <person name="Wang Q."/>
            <person name="Hallsworth Pepin K."/>
            <person name="Zhang X."/>
            <person name="Ozersky P."/>
            <person name="Wilson R.K."/>
            <person name="Sternberg P.W."/>
            <person name="Gasser R.B."/>
            <person name="Mitreva M."/>
        </authorList>
    </citation>
    <scope>NUCLEOTIDE SEQUENCE [LARGE SCALE GENOMIC DNA]</scope>
    <source>
        <strain evidence="6">HannoverDv2000</strain>
    </source>
</reference>
<evidence type="ECO:0000256" key="1">
    <source>
        <dbReference type="ARBA" id="ARBA00004173"/>
    </source>
</evidence>
<dbReference type="STRING" id="29172.A0A0D8Y5R1"/>
<dbReference type="GO" id="GO:0005739">
    <property type="term" value="C:mitochondrion"/>
    <property type="evidence" value="ECO:0007669"/>
    <property type="project" value="UniProtKB-SubCell"/>
</dbReference>
<organism evidence="5 6">
    <name type="scientific">Dictyocaulus viviparus</name>
    <name type="common">Bovine lungworm</name>
    <dbReference type="NCBI Taxonomy" id="29172"/>
    <lineage>
        <taxon>Eukaryota</taxon>
        <taxon>Metazoa</taxon>
        <taxon>Ecdysozoa</taxon>
        <taxon>Nematoda</taxon>
        <taxon>Chromadorea</taxon>
        <taxon>Rhabditida</taxon>
        <taxon>Rhabditina</taxon>
        <taxon>Rhabditomorpha</taxon>
        <taxon>Strongyloidea</taxon>
        <taxon>Metastrongylidae</taxon>
        <taxon>Dictyocaulus</taxon>
    </lineage>
</organism>
<evidence type="ECO:0008006" key="7">
    <source>
        <dbReference type="Google" id="ProtNLM"/>
    </source>
</evidence>
<keyword evidence="4" id="KW-0496">Mitochondrion</keyword>
<dbReference type="InterPro" id="IPR055063">
    <property type="entry name" value="Rib_mS39_PPR"/>
</dbReference>
<dbReference type="PANTHER" id="PTHR16276">
    <property type="entry name" value="PENTATRICOPEPTIDE REPEAT DOMAIN-CONTAINING PROTEIN 3"/>
    <property type="match status" value="1"/>
</dbReference>
<comment type="subcellular location">
    <subcellularLocation>
        <location evidence="1">Mitochondrion</location>
    </subcellularLocation>
</comment>
<dbReference type="GO" id="GO:0019843">
    <property type="term" value="F:rRNA binding"/>
    <property type="evidence" value="ECO:0007669"/>
    <property type="project" value="InterPro"/>
</dbReference>
<dbReference type="InterPro" id="IPR037387">
    <property type="entry name" value="PTCD3"/>
</dbReference>
<evidence type="ECO:0000313" key="6">
    <source>
        <dbReference type="Proteomes" id="UP000053766"/>
    </source>
</evidence>
<reference evidence="5 6" key="1">
    <citation type="submission" date="2013-11" db="EMBL/GenBank/DDBJ databases">
        <title>Draft genome of the bovine lungworm Dictyocaulus viviparus.</title>
        <authorList>
            <person name="Mitreva M."/>
        </authorList>
    </citation>
    <scope>NUCLEOTIDE SEQUENCE [LARGE SCALE GENOMIC DNA]</scope>
    <source>
        <strain evidence="5 6">HannoverDv2000</strain>
    </source>
</reference>
<protein>
    <recommendedName>
        <fullName evidence="7">Pentatricopeptide repeat domain protein</fullName>
    </recommendedName>
</protein>
<keyword evidence="6" id="KW-1185">Reference proteome</keyword>
<accession>A0A0D8Y5R1</accession>
<gene>
    <name evidence="5" type="ORF">DICVIV_03935</name>
</gene>
<dbReference type="AlphaFoldDB" id="A0A0D8Y5R1"/>
<proteinExistence type="predicted"/>
<keyword evidence="3" id="KW-0809">Transit peptide</keyword>
<dbReference type="EMBL" id="KN716220">
    <property type="protein sequence ID" value="KJH49906.1"/>
    <property type="molecule type" value="Genomic_DNA"/>
</dbReference>